<protein>
    <recommendedName>
        <fullName evidence="7">Protein arginine methyltransferase NDUFAF7</fullName>
        <ecNumber evidence="7">2.1.1.320</ecNumber>
    </recommendedName>
</protein>
<dbReference type="PANTHER" id="PTHR12049">
    <property type="entry name" value="PROTEIN ARGININE METHYLTRANSFERASE NDUFAF7, MITOCHONDRIAL"/>
    <property type="match status" value="1"/>
</dbReference>
<comment type="subcellular location">
    <subcellularLocation>
        <location evidence="1 7">Mitochondrion</location>
    </subcellularLocation>
</comment>
<dbReference type="InterPro" id="IPR003788">
    <property type="entry name" value="NDUFAF7"/>
</dbReference>
<evidence type="ECO:0000256" key="1">
    <source>
        <dbReference type="ARBA" id="ARBA00004173"/>
    </source>
</evidence>
<dbReference type="InterPro" id="IPR038375">
    <property type="entry name" value="NDUFAF7_sf"/>
</dbReference>
<dbReference type="EC" id="2.1.1.320" evidence="7"/>
<evidence type="ECO:0000313" key="9">
    <source>
        <dbReference type="Proteomes" id="UP000383932"/>
    </source>
</evidence>
<dbReference type="OrthoDB" id="438553at2759"/>
<keyword evidence="5 7" id="KW-0496">Mitochondrion</keyword>
<evidence type="ECO:0000256" key="7">
    <source>
        <dbReference type="RuleBase" id="RU364114"/>
    </source>
</evidence>
<dbReference type="EMBL" id="SSOP01000003">
    <property type="protein sequence ID" value="KAB5596096.1"/>
    <property type="molecule type" value="Genomic_DNA"/>
</dbReference>
<keyword evidence="9" id="KW-1185">Reference proteome</keyword>
<sequence>MRLSGSRLLRTRASHVRQISVRRLVHSTDGLDGSRALGLPSNSTPLQKILYASIQAKGPIPVSEYMQMCLSHPIEGYYMKGDPIGARGDFITSPEISQLFGELVGIWFVYQWLEHGQSRAIRVVELGPGRGTLMDDMLRTFDSIKQTRGQIQAVHLVETSNKLREEQKSRLTMRVPERILCWHDRAEDISKSDDAFTVLVAHELFDAIPIHIIEKTPDGFQEVLVDIDRTAQTTTTGTLSSVNAPCGFRFVLSGRLSPLAHTLGQSSPRFASVPNASRIEVSPTSWGIARTIGEMLSAPGGGAGLIIDYGDNRAFGSSFRASNTNPIDVFYQPGLSDLTANVDFAYLEEAIASTSASTRGPITQRAFLAGMGVSVRVQRLLAGVEDAEKRTRIEKGAQRLMDPLGMGTQYKVLGITSSTGDTYPFNINIT</sequence>
<name>A0A5N5QYB0_9AGAM</name>
<comment type="similarity">
    <text evidence="2 7">Belongs to the NDUFAF7 family.</text>
</comment>
<dbReference type="GO" id="GO:0035243">
    <property type="term" value="F:protein-arginine omega-N symmetric methyltransferase activity"/>
    <property type="evidence" value="ECO:0007669"/>
    <property type="project" value="UniProtKB-EC"/>
</dbReference>
<keyword evidence="4 7" id="KW-0808">Transferase</keyword>
<evidence type="ECO:0000256" key="2">
    <source>
        <dbReference type="ARBA" id="ARBA00005891"/>
    </source>
</evidence>
<evidence type="ECO:0000256" key="4">
    <source>
        <dbReference type="ARBA" id="ARBA00022679"/>
    </source>
</evidence>
<comment type="caution">
    <text evidence="8">The sequence shown here is derived from an EMBL/GenBank/DDBJ whole genome shotgun (WGS) entry which is preliminary data.</text>
</comment>
<dbReference type="GO" id="GO:0032259">
    <property type="term" value="P:methylation"/>
    <property type="evidence" value="ECO:0007669"/>
    <property type="project" value="UniProtKB-KW"/>
</dbReference>
<evidence type="ECO:0000256" key="5">
    <source>
        <dbReference type="ARBA" id="ARBA00023128"/>
    </source>
</evidence>
<dbReference type="Gene3D" id="3.40.50.12710">
    <property type="match status" value="1"/>
</dbReference>
<comment type="function">
    <text evidence="7">Arginine methyltransferase involved in the assembly or stability of mitochondrial NADH:ubiquinone oxidoreductase complex (complex I).</text>
</comment>
<proteinExistence type="inferred from homology"/>
<keyword evidence="3 7" id="KW-0489">Methyltransferase</keyword>
<evidence type="ECO:0000313" key="8">
    <source>
        <dbReference type="EMBL" id="KAB5596096.1"/>
    </source>
</evidence>
<organism evidence="8 9">
    <name type="scientific">Ceratobasidium theobromae</name>
    <dbReference type="NCBI Taxonomy" id="1582974"/>
    <lineage>
        <taxon>Eukaryota</taxon>
        <taxon>Fungi</taxon>
        <taxon>Dikarya</taxon>
        <taxon>Basidiomycota</taxon>
        <taxon>Agaricomycotina</taxon>
        <taxon>Agaricomycetes</taxon>
        <taxon>Cantharellales</taxon>
        <taxon>Ceratobasidiaceae</taxon>
        <taxon>Ceratobasidium</taxon>
    </lineage>
</organism>
<reference evidence="8 9" key="1">
    <citation type="journal article" date="2019" name="Fungal Biol. Biotechnol.">
        <title>Draft genome sequence of fastidious pathogen Ceratobasidium theobromae, which causes vascular-streak dieback in Theobroma cacao.</title>
        <authorList>
            <person name="Ali S.S."/>
            <person name="Asman A."/>
            <person name="Shao J."/>
            <person name="Firmansyah A.P."/>
            <person name="Susilo A.W."/>
            <person name="Rosmana A."/>
            <person name="McMahon P."/>
            <person name="Junaid M."/>
            <person name="Guest D."/>
            <person name="Kheng T.Y."/>
            <person name="Meinhardt L.W."/>
            <person name="Bailey B.A."/>
        </authorList>
    </citation>
    <scope>NUCLEOTIDE SEQUENCE [LARGE SCALE GENOMIC DNA]</scope>
    <source>
        <strain evidence="8 9">CT2</strain>
    </source>
</reference>
<dbReference type="InterPro" id="IPR029063">
    <property type="entry name" value="SAM-dependent_MTases_sf"/>
</dbReference>
<gene>
    <name evidence="8" type="ORF">CTheo_368</name>
</gene>
<dbReference type="Pfam" id="PF02636">
    <property type="entry name" value="Methyltransf_28"/>
    <property type="match status" value="1"/>
</dbReference>
<comment type="catalytic activity">
    <reaction evidence="6 7">
        <text>L-arginyl-[protein] + 2 S-adenosyl-L-methionine = N(omega),N(omega)'-dimethyl-L-arginyl-[protein] + 2 S-adenosyl-L-homocysteine + 2 H(+)</text>
        <dbReference type="Rhea" id="RHEA:48108"/>
        <dbReference type="Rhea" id="RHEA-COMP:10532"/>
        <dbReference type="Rhea" id="RHEA-COMP:11992"/>
        <dbReference type="ChEBI" id="CHEBI:15378"/>
        <dbReference type="ChEBI" id="CHEBI:29965"/>
        <dbReference type="ChEBI" id="CHEBI:57856"/>
        <dbReference type="ChEBI" id="CHEBI:59789"/>
        <dbReference type="ChEBI" id="CHEBI:88221"/>
        <dbReference type="EC" id="2.1.1.320"/>
    </reaction>
</comment>
<dbReference type="GO" id="GO:0032981">
    <property type="term" value="P:mitochondrial respiratory chain complex I assembly"/>
    <property type="evidence" value="ECO:0007669"/>
    <property type="project" value="TreeGrafter"/>
</dbReference>
<dbReference type="AlphaFoldDB" id="A0A5N5QYB0"/>
<dbReference type="Proteomes" id="UP000383932">
    <property type="component" value="Unassembled WGS sequence"/>
</dbReference>
<dbReference type="SUPFAM" id="SSF53335">
    <property type="entry name" value="S-adenosyl-L-methionine-dependent methyltransferases"/>
    <property type="match status" value="1"/>
</dbReference>
<evidence type="ECO:0000256" key="6">
    <source>
        <dbReference type="ARBA" id="ARBA00048612"/>
    </source>
</evidence>
<keyword evidence="8" id="KW-0830">Ubiquinone</keyword>
<evidence type="ECO:0000256" key="3">
    <source>
        <dbReference type="ARBA" id="ARBA00022603"/>
    </source>
</evidence>
<dbReference type="GO" id="GO:0005739">
    <property type="term" value="C:mitochondrion"/>
    <property type="evidence" value="ECO:0007669"/>
    <property type="project" value="UniProtKB-SubCell"/>
</dbReference>
<accession>A0A5N5QYB0</accession>
<dbReference type="PANTHER" id="PTHR12049:SF7">
    <property type="entry name" value="PROTEIN ARGININE METHYLTRANSFERASE NDUFAF7, MITOCHONDRIAL"/>
    <property type="match status" value="1"/>
</dbReference>